<gene>
    <name evidence="1" type="ordered locus">LEPBI_I3316</name>
</gene>
<name>B0SR89_LEPBP</name>
<dbReference type="HOGENOM" id="CLU_3253500_0_0_12"/>
<reference evidence="1 2" key="1">
    <citation type="journal article" date="2008" name="PLoS ONE">
        <title>Genome sequence of the saprophyte Leptospira biflexa provides insights into the evolution of Leptospira and the pathogenesis of leptospirosis.</title>
        <authorList>
            <person name="Picardeau M."/>
            <person name="Bulach D.M."/>
            <person name="Bouchier C."/>
            <person name="Zuerner R.L."/>
            <person name="Zidane N."/>
            <person name="Wilson P.J."/>
            <person name="Creno S."/>
            <person name="Kuczek E.S."/>
            <person name="Bommezzadri S."/>
            <person name="Davis J.C."/>
            <person name="McGrath A."/>
            <person name="Johnson M.J."/>
            <person name="Boursaux-Eude C."/>
            <person name="Seemann T."/>
            <person name="Rouy Z."/>
            <person name="Coppel R.L."/>
            <person name="Rood J.I."/>
            <person name="Lajus A."/>
            <person name="Davies J.K."/>
            <person name="Medigue C."/>
            <person name="Adler B."/>
        </authorList>
    </citation>
    <scope>NUCLEOTIDE SEQUENCE [LARGE SCALE GENOMIC DNA]</scope>
    <source>
        <strain evidence="2">Patoc 1 / ATCC 23582 / Paris</strain>
    </source>
</reference>
<accession>B0SR89</accession>
<evidence type="ECO:0000313" key="1">
    <source>
        <dbReference type="EMBL" id="ABZ99381.1"/>
    </source>
</evidence>
<dbReference type="AlphaFoldDB" id="B0SR89"/>
<proteinExistence type="predicted"/>
<evidence type="ECO:0000313" key="2">
    <source>
        <dbReference type="Proteomes" id="UP000001847"/>
    </source>
</evidence>
<dbReference type="KEGG" id="lbi:LEPBI_I3316"/>
<dbReference type="EMBL" id="CP000786">
    <property type="protein sequence ID" value="ABZ99381.1"/>
    <property type="molecule type" value="Genomic_DNA"/>
</dbReference>
<dbReference type="Proteomes" id="UP000001847">
    <property type="component" value="Chromosome I"/>
</dbReference>
<organism evidence="1 2">
    <name type="scientific">Leptospira biflexa serovar Patoc (strain Patoc 1 / ATCC 23582 / Paris)</name>
    <dbReference type="NCBI Taxonomy" id="456481"/>
    <lineage>
        <taxon>Bacteria</taxon>
        <taxon>Pseudomonadati</taxon>
        <taxon>Spirochaetota</taxon>
        <taxon>Spirochaetia</taxon>
        <taxon>Leptospirales</taxon>
        <taxon>Leptospiraceae</taxon>
        <taxon>Leptospira</taxon>
    </lineage>
</organism>
<keyword evidence="2" id="KW-1185">Reference proteome</keyword>
<dbReference type="STRING" id="456481.LEPBI_I3316"/>
<sequence>MGETLSVKIQSKRCHSVMNQMTQTARRPEKSGFFYVSIRIPN</sequence>
<protein>
    <submittedName>
        <fullName evidence="1">Uncharacterized protein</fullName>
    </submittedName>
</protein>